<dbReference type="GO" id="GO:0016151">
    <property type="term" value="F:nickel cation binding"/>
    <property type="evidence" value="ECO:0007669"/>
    <property type="project" value="InterPro"/>
</dbReference>
<dbReference type="AlphaFoldDB" id="A0A2P2C406"/>
<organism evidence="2">
    <name type="scientific">metagenome</name>
    <dbReference type="NCBI Taxonomy" id="256318"/>
    <lineage>
        <taxon>unclassified sequences</taxon>
        <taxon>metagenomes</taxon>
    </lineage>
</organism>
<reference evidence="2" key="1">
    <citation type="submission" date="2015-08" db="EMBL/GenBank/DDBJ databases">
        <authorList>
            <person name="Babu N.S."/>
            <person name="Beckwith C.J."/>
            <person name="Beseler K.G."/>
            <person name="Brison A."/>
            <person name="Carone J.V."/>
            <person name="Caskin T.P."/>
            <person name="Diamond M."/>
            <person name="Durham M.E."/>
            <person name="Foxe J.M."/>
            <person name="Go M."/>
            <person name="Henderson B.A."/>
            <person name="Jones I.B."/>
            <person name="McGettigan J.A."/>
            <person name="Micheletti S.J."/>
            <person name="Nasrallah M.E."/>
            <person name="Ortiz D."/>
            <person name="Piller C.R."/>
            <person name="Privatt S.R."/>
            <person name="Schneider S.L."/>
            <person name="Sharp S."/>
            <person name="Smith T.C."/>
            <person name="Stanton J.D."/>
            <person name="Ullery H.E."/>
            <person name="Wilson R.J."/>
            <person name="Serrano M.G."/>
            <person name="Buck G."/>
            <person name="Lee V."/>
            <person name="Wang Y."/>
            <person name="Carvalho R."/>
            <person name="Voegtly L."/>
            <person name="Shi R."/>
            <person name="Duckworth R."/>
            <person name="Johnson A."/>
            <person name="Loviza R."/>
            <person name="Walstead R."/>
            <person name="Shah Z."/>
            <person name="Kiflezghi M."/>
            <person name="Wade K."/>
            <person name="Ball S.L."/>
            <person name="Bradley K.W."/>
            <person name="Asai D.J."/>
            <person name="Bowman C.A."/>
            <person name="Russell D.A."/>
            <person name="Pope W.H."/>
            <person name="Jacobs-Sera D."/>
            <person name="Hendrix R.W."/>
            <person name="Hatfull G.F."/>
        </authorList>
    </citation>
    <scope>NUCLEOTIDE SEQUENCE</scope>
</reference>
<keyword evidence="1" id="KW-0143">Chaperone</keyword>
<proteinExistence type="predicted"/>
<protein>
    <submittedName>
        <fullName evidence="2">Urease accessory protein UreH-like protein</fullName>
    </submittedName>
</protein>
<evidence type="ECO:0000313" key="2">
    <source>
        <dbReference type="EMBL" id="CUR56758.1"/>
    </source>
</evidence>
<sequence>MTTRIEVRRQCGRSVCTLRDGVLAARRLDAPEGRVRIALVSTVALLLAGDEVRIEVIVGPGVDLELQEIAGTVAYDMRGGSASWSVDVRVEEKGFLAWTAPPFVVADGADVVRSTGVTLAAGGRALLRETYVFGRTGQVGGDLLASTTAVLEDRPLLVEELDLARAPRSERAVLDRARCLDSVTFLGGRLAGPQGEVMQLERPGSIVRRMASRAHAADLDACYLSARGMGTSDR</sequence>
<dbReference type="InterPro" id="IPR002669">
    <property type="entry name" value="UreD"/>
</dbReference>
<evidence type="ECO:0000256" key="1">
    <source>
        <dbReference type="ARBA" id="ARBA00023186"/>
    </source>
</evidence>
<dbReference type="Pfam" id="PF01774">
    <property type="entry name" value="UreD"/>
    <property type="match status" value="1"/>
</dbReference>
<accession>A0A2P2C406</accession>
<dbReference type="EMBL" id="CZKA01000030">
    <property type="protein sequence ID" value="CUR56758.1"/>
    <property type="molecule type" value="Genomic_DNA"/>
</dbReference>
<gene>
    <name evidence="2" type="ORF">NOCA2360042</name>
</gene>
<name>A0A2P2C406_9ZZZZ</name>